<accession>A0ABY5IP33</accession>
<evidence type="ECO:0000313" key="2">
    <source>
        <dbReference type="Proteomes" id="UP001059844"/>
    </source>
</evidence>
<protein>
    <recommendedName>
        <fullName evidence="3">SMI1/KNR4 family protein</fullName>
    </recommendedName>
</protein>
<dbReference type="EMBL" id="CP101751">
    <property type="protein sequence ID" value="UUC43942.1"/>
    <property type="molecule type" value="Genomic_DNA"/>
</dbReference>
<proteinExistence type="predicted"/>
<evidence type="ECO:0008006" key="3">
    <source>
        <dbReference type="Google" id="ProtNLM"/>
    </source>
</evidence>
<gene>
    <name evidence="1" type="ORF">NOX80_09875</name>
</gene>
<keyword evidence="2" id="KW-1185">Reference proteome</keyword>
<name>A0ABY5IP33_9FLAO</name>
<dbReference type="Proteomes" id="UP001059844">
    <property type="component" value="Chromosome"/>
</dbReference>
<reference evidence="1" key="1">
    <citation type="submission" date="2022-07" db="EMBL/GenBank/DDBJ databases">
        <title>Isolation, identification, and degradation of a PFOSA degrading strain from sewage treatment plant.</title>
        <authorList>
            <person name="Zhang L."/>
            <person name="Huo Y."/>
        </authorList>
    </citation>
    <scope>NUCLEOTIDE SEQUENCE</scope>
    <source>
        <strain evidence="1">C1</strain>
    </source>
</reference>
<organism evidence="1 2">
    <name type="scientific">Flavobacterium cerinum</name>
    <dbReference type="NCBI Taxonomy" id="2502784"/>
    <lineage>
        <taxon>Bacteria</taxon>
        <taxon>Pseudomonadati</taxon>
        <taxon>Bacteroidota</taxon>
        <taxon>Flavobacteriia</taxon>
        <taxon>Flavobacteriales</taxon>
        <taxon>Flavobacteriaceae</taxon>
        <taxon>Flavobacterium</taxon>
    </lineage>
</organism>
<sequence>MIDHNPIVDELITKLITKYEASGSNTDRKANLFIKEALALQKTAPFLDINSYLYFLSEMSILVLQLNNGDYATFYGLDDWEEGLNILDYPIPEKNGFHLVLDISNTEGEILYFSYNTNNPKEDILWISDNVEDGPYQKTDITFTGVLRLIYEDQYQSLNEQIR</sequence>
<evidence type="ECO:0000313" key="1">
    <source>
        <dbReference type="EMBL" id="UUC43942.1"/>
    </source>
</evidence>
<dbReference type="RefSeq" id="WP_256549611.1">
    <property type="nucleotide sequence ID" value="NZ_CP101751.1"/>
</dbReference>